<feature type="compositionally biased region" description="Low complexity" evidence="1">
    <location>
        <begin position="280"/>
        <end position="292"/>
    </location>
</feature>
<feature type="compositionally biased region" description="Basic and acidic residues" evidence="1">
    <location>
        <begin position="207"/>
        <end position="222"/>
    </location>
</feature>
<keyword evidence="3" id="KW-1185">Reference proteome</keyword>
<feature type="compositionally biased region" description="Low complexity" evidence="1">
    <location>
        <begin position="187"/>
        <end position="197"/>
    </location>
</feature>
<dbReference type="InterPro" id="IPR050656">
    <property type="entry name" value="PINX1"/>
</dbReference>
<proteinExistence type="predicted"/>
<name>A0A550CH05_9AGAR</name>
<evidence type="ECO:0008006" key="4">
    <source>
        <dbReference type="Google" id="ProtNLM"/>
    </source>
</evidence>
<dbReference type="AlphaFoldDB" id="A0A550CH05"/>
<dbReference type="OrthoDB" id="3366546at2759"/>
<organism evidence="2 3">
    <name type="scientific">Schizophyllum amplum</name>
    <dbReference type="NCBI Taxonomy" id="97359"/>
    <lineage>
        <taxon>Eukaryota</taxon>
        <taxon>Fungi</taxon>
        <taxon>Dikarya</taxon>
        <taxon>Basidiomycota</taxon>
        <taxon>Agaricomycotina</taxon>
        <taxon>Agaricomycetes</taxon>
        <taxon>Agaricomycetidae</taxon>
        <taxon>Agaricales</taxon>
        <taxon>Schizophyllaceae</taxon>
        <taxon>Schizophyllum</taxon>
    </lineage>
</organism>
<feature type="compositionally biased region" description="Basic and acidic residues" evidence="1">
    <location>
        <begin position="257"/>
        <end position="269"/>
    </location>
</feature>
<sequence length="346" mass="38130">MVLNTHGYLVSQGWSGQGNGLRHGAIARPIIIAQKKNNKGLGKERDDGFQFWNHVFDAAVKTINIKIADSDDESDDKSDDNAPTLAALNRTSTGILSNRAPVLGVSALSSETSSGTSTPTVSMSIFAQAKRETAKRTLYGRFYRGAVIKSDDDDMLQHEVELAECSSSSSPPLATAVASESAVTLSISAAESTSASDSTKKRKKEKKERTNHVLDVPDPKEDKRKRKVEKREKKEEKRRKEKGKGKETGPAAVVEEPDTRMSEGREKKESRKRKSHSNEDTTIPIPDIGDAPAPEERPKKKRKKDDQDPSNGGVDAEAARKERKRLKREAKAAASLLEEEKRRDEQ</sequence>
<dbReference type="EMBL" id="VDMD01000008">
    <property type="protein sequence ID" value="TRM64070.1"/>
    <property type="molecule type" value="Genomic_DNA"/>
</dbReference>
<reference evidence="2 3" key="1">
    <citation type="journal article" date="2019" name="New Phytol.">
        <title>Comparative genomics reveals unique wood-decay strategies and fruiting body development in the Schizophyllaceae.</title>
        <authorList>
            <person name="Almasi E."/>
            <person name="Sahu N."/>
            <person name="Krizsan K."/>
            <person name="Balint B."/>
            <person name="Kovacs G.M."/>
            <person name="Kiss B."/>
            <person name="Cseklye J."/>
            <person name="Drula E."/>
            <person name="Henrissat B."/>
            <person name="Nagy I."/>
            <person name="Chovatia M."/>
            <person name="Adam C."/>
            <person name="LaButti K."/>
            <person name="Lipzen A."/>
            <person name="Riley R."/>
            <person name="Grigoriev I.V."/>
            <person name="Nagy L.G."/>
        </authorList>
    </citation>
    <scope>NUCLEOTIDE SEQUENCE [LARGE SCALE GENOMIC DNA]</scope>
    <source>
        <strain evidence="2 3">NL-1724</strain>
    </source>
</reference>
<dbReference type="PANTHER" id="PTHR23149">
    <property type="entry name" value="G PATCH DOMAIN CONTAINING PROTEIN"/>
    <property type="match status" value="1"/>
</dbReference>
<evidence type="ECO:0000313" key="3">
    <source>
        <dbReference type="Proteomes" id="UP000320762"/>
    </source>
</evidence>
<feature type="region of interest" description="Disordered" evidence="1">
    <location>
        <begin position="187"/>
        <end position="346"/>
    </location>
</feature>
<accession>A0A550CH05</accession>
<protein>
    <recommendedName>
        <fullName evidence="4">G-patch domain-containing protein</fullName>
    </recommendedName>
</protein>
<dbReference type="PANTHER" id="PTHR23149:SF32">
    <property type="entry name" value="G-PATCH DOMAIN-CONTAINING PROTEIN"/>
    <property type="match status" value="1"/>
</dbReference>
<evidence type="ECO:0000313" key="2">
    <source>
        <dbReference type="EMBL" id="TRM64070.1"/>
    </source>
</evidence>
<dbReference type="STRING" id="97359.A0A550CH05"/>
<evidence type="ECO:0000256" key="1">
    <source>
        <dbReference type="SAM" id="MobiDB-lite"/>
    </source>
</evidence>
<dbReference type="Proteomes" id="UP000320762">
    <property type="component" value="Unassembled WGS sequence"/>
</dbReference>
<gene>
    <name evidence="2" type="ORF">BD626DRAFT_547799</name>
</gene>
<comment type="caution">
    <text evidence="2">The sequence shown here is derived from an EMBL/GenBank/DDBJ whole genome shotgun (WGS) entry which is preliminary data.</text>
</comment>